<accession>C1DYR5</accession>
<organism evidence="4 5">
    <name type="scientific">Micromonas commoda (strain RCC299 / NOUM17 / CCMP2709)</name>
    <name type="common">Picoplanktonic green alga</name>
    <dbReference type="NCBI Taxonomy" id="296587"/>
    <lineage>
        <taxon>Eukaryota</taxon>
        <taxon>Viridiplantae</taxon>
        <taxon>Chlorophyta</taxon>
        <taxon>Mamiellophyceae</taxon>
        <taxon>Mamiellales</taxon>
        <taxon>Mamiellaceae</taxon>
        <taxon>Micromonas</taxon>
    </lineage>
</organism>
<dbReference type="OMA" id="RGMAWML"/>
<sequence length="417" mass="45621">MLPLFDFAGELETEPFVFEDEIKSNESLSLEALRTVSTARRDMRSTRGEIRDPAKASERTRACEAYVPLIESLCSKKDNLQISNRSGGLKFKWSSPLEGGDVMYKLKGLDRALEQERGMAWMLLAARIRDEAALAVDQCPRAPVGPERHDDDDAEATGRRHGGGVETPIGDKGAKRQGGEPDTHTPRSPGPVLGDAAPAVATTLRRAAGVYKHASTQVLPSLVPELDAERPNELLPSMAECMYCVCLAEAQAATARRAEERGTNGDLVAKLHLGAHDLYKRADAILNENIRDFNRISRKLQAYILLGASVHRARAYRCAAEEAFAASDIGEAIACCDAANKHLARGRDAAGESDRWQAAALEESEALMNLRKKYVTENEVVYFERVPDRPAKKLPEGKVIVSEIEHVPVVVEALGVE</sequence>
<dbReference type="PANTHER" id="PTHR23032">
    <property type="entry name" value="BRO1 DOMAIN-CONTAINING PROTEIN BROX"/>
    <property type="match status" value="1"/>
</dbReference>
<dbReference type="AlphaFoldDB" id="C1DYR5"/>
<comment type="similarity">
    <text evidence="1">Belongs to the BROX family.</text>
</comment>
<dbReference type="OrthoDB" id="10266451at2759"/>
<dbReference type="STRING" id="296587.C1DYR5"/>
<dbReference type="KEGG" id="mis:MICPUN_107686"/>
<feature type="region of interest" description="Disordered" evidence="2">
    <location>
        <begin position="139"/>
        <end position="195"/>
    </location>
</feature>
<dbReference type="Pfam" id="PF03097">
    <property type="entry name" value="BRO1"/>
    <property type="match status" value="1"/>
</dbReference>
<evidence type="ECO:0000313" key="5">
    <source>
        <dbReference type="Proteomes" id="UP000002009"/>
    </source>
</evidence>
<dbReference type="EMBL" id="CP001323">
    <property type="protein sequence ID" value="ACO60991.1"/>
    <property type="molecule type" value="Genomic_DNA"/>
</dbReference>
<dbReference type="Gene3D" id="1.25.40.280">
    <property type="entry name" value="alix/aip1 like domains"/>
    <property type="match status" value="1"/>
</dbReference>
<evidence type="ECO:0000256" key="2">
    <source>
        <dbReference type="SAM" id="MobiDB-lite"/>
    </source>
</evidence>
<dbReference type="Proteomes" id="UP000002009">
    <property type="component" value="Chromosome 2"/>
</dbReference>
<dbReference type="GeneID" id="8240928"/>
<dbReference type="InterPro" id="IPR038898">
    <property type="entry name" value="BROX"/>
</dbReference>
<gene>
    <name evidence="4" type="ORF">MICPUN_107686</name>
</gene>
<evidence type="ECO:0000259" key="3">
    <source>
        <dbReference type="SMART" id="SM01041"/>
    </source>
</evidence>
<dbReference type="PANTHER" id="PTHR23032:SF20">
    <property type="entry name" value="ENDOSOMAL TARGETING BRO1-LIKE DOMAIN-CONTAINING PROTEIN"/>
    <property type="match status" value="1"/>
</dbReference>
<evidence type="ECO:0000313" key="4">
    <source>
        <dbReference type="EMBL" id="ACO60991.1"/>
    </source>
</evidence>
<dbReference type="SMART" id="SM01041">
    <property type="entry name" value="BRO1"/>
    <property type="match status" value="1"/>
</dbReference>
<dbReference type="InParanoid" id="C1DYR5"/>
<dbReference type="InterPro" id="IPR004328">
    <property type="entry name" value="BRO1_dom"/>
</dbReference>
<feature type="domain" description="BRO1" evidence="3">
    <location>
        <begin position="4"/>
        <end position="413"/>
    </location>
</feature>
<dbReference type="RefSeq" id="XP_002499733.1">
    <property type="nucleotide sequence ID" value="XM_002499687.1"/>
</dbReference>
<dbReference type="eggNOG" id="ENOG502QQ6G">
    <property type="taxonomic scope" value="Eukaryota"/>
</dbReference>
<proteinExistence type="inferred from homology"/>
<evidence type="ECO:0000256" key="1">
    <source>
        <dbReference type="ARBA" id="ARBA00008901"/>
    </source>
</evidence>
<name>C1DYR5_MICCC</name>
<feature type="compositionally biased region" description="Basic and acidic residues" evidence="2">
    <location>
        <begin position="172"/>
        <end position="185"/>
    </location>
</feature>
<keyword evidence="5" id="KW-1185">Reference proteome</keyword>
<dbReference type="InterPro" id="IPR038499">
    <property type="entry name" value="BRO1_sf"/>
</dbReference>
<reference evidence="4 5" key="1">
    <citation type="journal article" date="2009" name="Science">
        <title>Green evolution and dynamic adaptations revealed by genomes of the marine picoeukaryotes Micromonas.</title>
        <authorList>
            <person name="Worden A.Z."/>
            <person name="Lee J.H."/>
            <person name="Mock T."/>
            <person name="Rouze P."/>
            <person name="Simmons M.P."/>
            <person name="Aerts A.L."/>
            <person name="Allen A.E."/>
            <person name="Cuvelier M.L."/>
            <person name="Derelle E."/>
            <person name="Everett M.V."/>
            <person name="Foulon E."/>
            <person name="Grimwood J."/>
            <person name="Gundlach H."/>
            <person name="Henrissat B."/>
            <person name="Napoli C."/>
            <person name="McDonald S.M."/>
            <person name="Parker M.S."/>
            <person name="Rombauts S."/>
            <person name="Salamov A."/>
            <person name="Von Dassow P."/>
            <person name="Badger J.H."/>
            <person name="Coutinho P.M."/>
            <person name="Demir E."/>
            <person name="Dubchak I."/>
            <person name="Gentemann C."/>
            <person name="Eikrem W."/>
            <person name="Gready J.E."/>
            <person name="John U."/>
            <person name="Lanier W."/>
            <person name="Lindquist E.A."/>
            <person name="Lucas S."/>
            <person name="Mayer K.F."/>
            <person name="Moreau H."/>
            <person name="Not F."/>
            <person name="Otillar R."/>
            <person name="Panaud O."/>
            <person name="Pangilinan J."/>
            <person name="Paulsen I."/>
            <person name="Piegu B."/>
            <person name="Poliakov A."/>
            <person name="Robbens S."/>
            <person name="Schmutz J."/>
            <person name="Toulza E."/>
            <person name="Wyss T."/>
            <person name="Zelensky A."/>
            <person name="Zhou K."/>
            <person name="Armbrust E.V."/>
            <person name="Bhattacharya D."/>
            <person name="Goodenough U.W."/>
            <person name="Van de Peer Y."/>
            <person name="Grigoriev I.V."/>
        </authorList>
    </citation>
    <scope>NUCLEOTIDE SEQUENCE [LARGE SCALE GENOMIC DNA]</scope>
    <source>
        <strain evidence="5">RCC299 / NOUM17</strain>
    </source>
</reference>
<protein>
    <recommendedName>
        <fullName evidence="3">BRO1 domain-containing protein</fullName>
    </recommendedName>
</protein>